<dbReference type="GO" id="GO:0030170">
    <property type="term" value="F:pyridoxal phosphate binding"/>
    <property type="evidence" value="ECO:0007669"/>
    <property type="project" value="InterPro"/>
</dbReference>
<dbReference type="Gene3D" id="3.90.1150.10">
    <property type="entry name" value="Aspartate Aminotransferase, domain 1"/>
    <property type="match status" value="1"/>
</dbReference>
<gene>
    <name evidence="7" type="ORF">SAMN00120144_1670</name>
</gene>
<keyword evidence="3 7" id="KW-0032">Aminotransferase</keyword>
<accession>A0A1W1W457</accession>
<dbReference type="InterPro" id="IPR015422">
    <property type="entry name" value="PyrdxlP-dep_Trfase_small"/>
</dbReference>
<feature type="domain" description="Aminotransferase class I/classII large" evidence="6">
    <location>
        <begin position="46"/>
        <end position="422"/>
    </location>
</feature>
<evidence type="ECO:0000259" key="6">
    <source>
        <dbReference type="Pfam" id="PF00155"/>
    </source>
</evidence>
<evidence type="ECO:0000256" key="3">
    <source>
        <dbReference type="ARBA" id="ARBA00022576"/>
    </source>
</evidence>
<name>A0A1W1W457_9BACT</name>
<comment type="similarity">
    <text evidence="2">Belongs to the class-I pyridoxal-phosphate-dependent aminotransferase family.</text>
</comment>
<dbReference type="SUPFAM" id="SSF53383">
    <property type="entry name" value="PLP-dependent transferases"/>
    <property type="match status" value="1"/>
</dbReference>
<keyword evidence="8" id="KW-1185">Reference proteome</keyword>
<keyword evidence="4 7" id="KW-0808">Transferase</keyword>
<dbReference type="Gene3D" id="3.40.640.10">
    <property type="entry name" value="Type I PLP-dependent aspartate aminotransferase-like (Major domain)"/>
    <property type="match status" value="1"/>
</dbReference>
<comment type="cofactor">
    <cofactor evidence="1">
        <name>pyridoxal 5'-phosphate</name>
        <dbReference type="ChEBI" id="CHEBI:597326"/>
    </cofactor>
</comment>
<dbReference type="InterPro" id="IPR015421">
    <property type="entry name" value="PyrdxlP-dep_Trfase_major"/>
</dbReference>
<proteinExistence type="inferred from homology"/>
<dbReference type="PANTHER" id="PTHR46383">
    <property type="entry name" value="ASPARTATE AMINOTRANSFERASE"/>
    <property type="match status" value="1"/>
</dbReference>
<dbReference type="GO" id="GO:0006520">
    <property type="term" value="P:amino acid metabolic process"/>
    <property type="evidence" value="ECO:0007669"/>
    <property type="project" value="InterPro"/>
</dbReference>
<dbReference type="AlphaFoldDB" id="A0A1W1W457"/>
<evidence type="ECO:0000256" key="1">
    <source>
        <dbReference type="ARBA" id="ARBA00001933"/>
    </source>
</evidence>
<dbReference type="InterPro" id="IPR050596">
    <property type="entry name" value="AspAT/PAT-like"/>
</dbReference>
<sequence>MNRLLYLSKKTPPMTVSKMAGSLIGSEIIKIGNEVNEMIKKGAAICNLTIGDFDPAIFPIPDELRDAITQAYAAGQTNYPPANGVAELRTAAANFLHQRLGLTYSPADVLVAGGSRPLIYATYLALLDLGDKVVFPVPSWNNNHYCHLASAEAVMVETSPAHSFMPTAAEIAPHLPGATLLALCSPLNPTGTVFARADLEAICDLVIAENQRRAPSEKPLYILYDQIYWMLTFGTAQHYDPVNLRPELRDYVIYIDGISKCLAATGVRVGYAFGPTEVIDKMKSILGHVGAWAPKAEQIATAQYLPNSTAVDSYTNEFKQKIQRSLDTLYAGLQELKEAGFPVDAIAPAGAIYLTARLDVLGKTTAAGQLLATTRDLTSYLIAEAGLALVPFSAFGNSDTSPWFRLSVGGASLESIEAALPRLRAALTGLQ</sequence>
<dbReference type="STRING" id="645990.SAMN00120144_1670"/>
<dbReference type="Proteomes" id="UP000192266">
    <property type="component" value="Unassembled WGS sequence"/>
</dbReference>
<dbReference type="InterPro" id="IPR004839">
    <property type="entry name" value="Aminotransferase_I/II_large"/>
</dbReference>
<dbReference type="InterPro" id="IPR015424">
    <property type="entry name" value="PyrdxlP-dep_Trfase"/>
</dbReference>
<evidence type="ECO:0000256" key="2">
    <source>
        <dbReference type="ARBA" id="ARBA00007441"/>
    </source>
</evidence>
<dbReference type="Pfam" id="PF00155">
    <property type="entry name" value="Aminotran_1_2"/>
    <property type="match status" value="1"/>
</dbReference>
<evidence type="ECO:0000256" key="5">
    <source>
        <dbReference type="ARBA" id="ARBA00022898"/>
    </source>
</evidence>
<organism evidence="7 8">
    <name type="scientific">Hymenobacter roseosalivarius DSM 11622</name>
    <dbReference type="NCBI Taxonomy" id="645990"/>
    <lineage>
        <taxon>Bacteria</taxon>
        <taxon>Pseudomonadati</taxon>
        <taxon>Bacteroidota</taxon>
        <taxon>Cytophagia</taxon>
        <taxon>Cytophagales</taxon>
        <taxon>Hymenobacteraceae</taxon>
        <taxon>Hymenobacter</taxon>
    </lineage>
</organism>
<dbReference type="EMBL" id="FWWW01000099">
    <property type="protein sequence ID" value="SMC00240.1"/>
    <property type="molecule type" value="Genomic_DNA"/>
</dbReference>
<reference evidence="7 8" key="1">
    <citation type="submission" date="2017-04" db="EMBL/GenBank/DDBJ databases">
        <authorList>
            <person name="Afonso C.L."/>
            <person name="Miller P.J."/>
            <person name="Scott M.A."/>
            <person name="Spackman E."/>
            <person name="Goraichik I."/>
            <person name="Dimitrov K.M."/>
            <person name="Suarez D.L."/>
            <person name="Swayne D.E."/>
        </authorList>
    </citation>
    <scope>NUCLEOTIDE SEQUENCE [LARGE SCALE GENOMIC DNA]</scope>
    <source>
        <strain evidence="7 8">DSM 11622</strain>
    </source>
</reference>
<evidence type="ECO:0000256" key="4">
    <source>
        <dbReference type="ARBA" id="ARBA00022679"/>
    </source>
</evidence>
<protein>
    <submittedName>
        <fullName evidence="7">Aminotransferase class I and II</fullName>
    </submittedName>
</protein>
<dbReference type="PANTHER" id="PTHR46383:SF1">
    <property type="entry name" value="ASPARTATE AMINOTRANSFERASE"/>
    <property type="match status" value="1"/>
</dbReference>
<dbReference type="GO" id="GO:0008483">
    <property type="term" value="F:transaminase activity"/>
    <property type="evidence" value="ECO:0007669"/>
    <property type="project" value="UniProtKB-KW"/>
</dbReference>
<keyword evidence="5" id="KW-0663">Pyridoxal phosphate</keyword>
<evidence type="ECO:0000313" key="8">
    <source>
        <dbReference type="Proteomes" id="UP000192266"/>
    </source>
</evidence>
<evidence type="ECO:0000313" key="7">
    <source>
        <dbReference type="EMBL" id="SMC00240.1"/>
    </source>
</evidence>
<dbReference type="CDD" id="cd00609">
    <property type="entry name" value="AAT_like"/>
    <property type="match status" value="1"/>
</dbReference>